<proteinExistence type="predicted"/>
<evidence type="ECO:0000313" key="1">
    <source>
        <dbReference type="EMBL" id="HFM96924.1"/>
    </source>
</evidence>
<sequence length="180" mass="20151">MTLETGSSLAGLPAYAYVDEAGQLPEAFQGKIGVYAIFDQAMALQYVGYSRDVLLSLKQHLVRKPSQCVWVKAQISDRPNRTELEAIRAAWIAENGTTPPGNTTEDDSWNQPIDVKQQMTEAEQATYAAAPDELTQIKLLKQCARRVEAEILEQLRSRNVQTEIRFNPKMKETGLLDLKP</sequence>
<comment type="caution">
    <text evidence="1">The sequence shown here is derived from an EMBL/GenBank/DDBJ whole genome shotgun (WGS) entry which is preliminary data.</text>
</comment>
<accession>A0A7C3KBK2</accession>
<name>A0A7C3KBK2_9CYAN</name>
<dbReference type="CDD" id="cd10450">
    <property type="entry name" value="GIY-YIG_AtGrxS16_like"/>
    <property type="match status" value="1"/>
</dbReference>
<reference evidence="1" key="1">
    <citation type="journal article" date="2020" name="mSystems">
        <title>Genome- and Community-Level Interaction Insights into Carbon Utilization and Element Cycling Functions of Hydrothermarchaeota in Hydrothermal Sediment.</title>
        <authorList>
            <person name="Zhou Z."/>
            <person name="Liu Y."/>
            <person name="Xu W."/>
            <person name="Pan J."/>
            <person name="Luo Z.H."/>
            <person name="Li M."/>
        </authorList>
    </citation>
    <scope>NUCLEOTIDE SEQUENCE [LARGE SCALE GENOMIC DNA]</scope>
    <source>
        <strain evidence="1">SpSt-418</strain>
    </source>
</reference>
<protein>
    <submittedName>
        <fullName evidence="1">GIY-YIG nuclease family protein</fullName>
    </submittedName>
</protein>
<gene>
    <name evidence="1" type="ORF">ENR64_03995</name>
</gene>
<dbReference type="AlphaFoldDB" id="A0A7C3KBK2"/>
<organism evidence="1">
    <name type="scientific">Oscillatoriales cyanobacterium SpSt-418</name>
    <dbReference type="NCBI Taxonomy" id="2282169"/>
    <lineage>
        <taxon>Bacteria</taxon>
        <taxon>Bacillati</taxon>
        <taxon>Cyanobacteriota</taxon>
        <taxon>Cyanophyceae</taxon>
        <taxon>Oscillatoriophycideae</taxon>
        <taxon>Oscillatoriales</taxon>
    </lineage>
</organism>
<dbReference type="EMBL" id="DSRU01000049">
    <property type="protein sequence ID" value="HFM96924.1"/>
    <property type="molecule type" value="Genomic_DNA"/>
</dbReference>
<dbReference type="InterPro" id="IPR049578">
    <property type="entry name" value="CAXIP1-like_GIY-YIG_dom"/>
</dbReference>